<dbReference type="Gene3D" id="3.30.460.10">
    <property type="entry name" value="Beta Polymerase, domain 2"/>
    <property type="match status" value="1"/>
</dbReference>
<comment type="caution">
    <text evidence="1">The sequence shown here is derived from an EMBL/GenBank/DDBJ whole genome shotgun (WGS) entry which is preliminary data.</text>
</comment>
<dbReference type="InterPro" id="IPR007344">
    <property type="entry name" value="GrpB/CoaE"/>
</dbReference>
<dbReference type="Pfam" id="PF04229">
    <property type="entry name" value="GrpB"/>
    <property type="match status" value="1"/>
</dbReference>
<dbReference type="EMBL" id="AUXT01000181">
    <property type="protein sequence ID" value="KZN45515.1"/>
    <property type="molecule type" value="Genomic_DNA"/>
</dbReference>
<reference evidence="1 2" key="1">
    <citation type="submission" date="2013-07" db="EMBL/GenBank/DDBJ databases">
        <title>Comparative Genomic and Metabolomic Analysis of Twelve Strains of Pseudoalteromonas luteoviolacea.</title>
        <authorList>
            <person name="Vynne N.G."/>
            <person name="Mansson M."/>
            <person name="Gram L."/>
        </authorList>
    </citation>
    <scope>NUCLEOTIDE SEQUENCE [LARGE SCALE GENOMIC DNA]</scope>
    <source>
        <strain evidence="1 2">NCIMB 1942</strain>
    </source>
</reference>
<accession>A0A167AKY1</accession>
<evidence type="ECO:0000313" key="2">
    <source>
        <dbReference type="Proteomes" id="UP000076587"/>
    </source>
</evidence>
<dbReference type="Proteomes" id="UP000076587">
    <property type="component" value="Unassembled WGS sequence"/>
</dbReference>
<name>A0A167AKY1_9GAMM</name>
<protein>
    <submittedName>
        <fullName evidence="1">Uncharacterized protein</fullName>
    </submittedName>
</protein>
<dbReference type="AlphaFoldDB" id="A0A167AKY1"/>
<dbReference type="PATRIC" id="fig|1365253.3.peg.3555"/>
<sequence>MKIQLSSYSLNWPMSFELEKQKLEGLLLPWLAGTIEHVGSTAVKGM</sequence>
<proteinExistence type="predicted"/>
<gene>
    <name evidence="1" type="ORF">N482_14855</name>
</gene>
<organism evidence="1 2">
    <name type="scientific">Pseudoalteromonas luteoviolacea NCIMB 1942</name>
    <dbReference type="NCBI Taxonomy" id="1365253"/>
    <lineage>
        <taxon>Bacteria</taxon>
        <taxon>Pseudomonadati</taxon>
        <taxon>Pseudomonadota</taxon>
        <taxon>Gammaproteobacteria</taxon>
        <taxon>Alteromonadales</taxon>
        <taxon>Pseudoalteromonadaceae</taxon>
        <taxon>Pseudoalteromonas</taxon>
    </lineage>
</organism>
<dbReference type="InterPro" id="IPR043519">
    <property type="entry name" value="NT_sf"/>
</dbReference>
<dbReference type="SUPFAM" id="SSF81301">
    <property type="entry name" value="Nucleotidyltransferase"/>
    <property type="match status" value="1"/>
</dbReference>
<evidence type="ECO:0000313" key="1">
    <source>
        <dbReference type="EMBL" id="KZN45515.1"/>
    </source>
</evidence>